<comment type="caution">
    <text evidence="6">The sequence shown here is derived from an EMBL/GenBank/DDBJ whole genome shotgun (WGS) entry which is preliminary data.</text>
</comment>
<dbReference type="PROSITE" id="PS00922">
    <property type="entry name" value="TRANSGLYCOSYLASE"/>
    <property type="match status" value="1"/>
</dbReference>
<name>A0A2W5K498_9GAMM</name>
<dbReference type="PANTHER" id="PTHR37423:SF2">
    <property type="entry name" value="MEMBRANE-BOUND LYTIC MUREIN TRANSGLYCOSYLASE C"/>
    <property type="match status" value="1"/>
</dbReference>
<dbReference type="InterPro" id="IPR008258">
    <property type="entry name" value="Transglycosylase_SLT_dom_1"/>
</dbReference>
<dbReference type="InterPro" id="IPR023346">
    <property type="entry name" value="Lysozyme-like_dom_sf"/>
</dbReference>
<evidence type="ECO:0000256" key="3">
    <source>
        <dbReference type="SAM" id="SignalP"/>
    </source>
</evidence>
<feature type="compositionally biased region" description="Low complexity" evidence="2">
    <location>
        <begin position="96"/>
        <end position="112"/>
    </location>
</feature>
<feature type="chain" id="PRO_5015953550" evidence="3">
    <location>
        <begin position="26"/>
        <end position="303"/>
    </location>
</feature>
<dbReference type="GO" id="GO:0016020">
    <property type="term" value="C:membrane"/>
    <property type="evidence" value="ECO:0007669"/>
    <property type="project" value="InterPro"/>
</dbReference>
<dbReference type="Proteomes" id="UP000249046">
    <property type="component" value="Unassembled WGS sequence"/>
</dbReference>
<keyword evidence="3" id="KW-0732">Signal</keyword>
<dbReference type="SUPFAM" id="SSF53955">
    <property type="entry name" value="Lysozyme-like"/>
    <property type="match status" value="1"/>
</dbReference>
<reference evidence="6 7" key="1">
    <citation type="submission" date="2017-08" db="EMBL/GenBank/DDBJ databases">
        <title>Infants hospitalized years apart are colonized by the same room-sourced microbial strains.</title>
        <authorList>
            <person name="Brooks B."/>
            <person name="Olm M.R."/>
            <person name="Firek B.A."/>
            <person name="Baker R."/>
            <person name="Thomas B.C."/>
            <person name="Morowitz M.J."/>
            <person name="Banfield J.F."/>
        </authorList>
    </citation>
    <scope>NUCLEOTIDE SEQUENCE [LARGE SCALE GENOMIC DNA]</scope>
    <source>
        <strain evidence="6">S2_005_003_R2_42</strain>
    </source>
</reference>
<protein>
    <submittedName>
        <fullName evidence="6">Lytic transglycosylase</fullName>
    </submittedName>
</protein>
<dbReference type="EMBL" id="QFPO01000021">
    <property type="protein sequence ID" value="PZQ10208.1"/>
    <property type="molecule type" value="Genomic_DNA"/>
</dbReference>
<sequence length="303" mass="31708">MTSRPLLALLLPLALALVPAAPARADTVYKCEGPDGTIAYGNVTAGFRNCKVFATAGAAASKPPAAGSLAATSQWRYEQSSRPDVKATGAGVTSTAPAVEPAADAKPAAAPARRSTAKVTSGAVYRVDRGDGVTEYTNIKPRSGRYATMFTYIATCIACDVHSTIDWLSTRLKTELYREEIAAAAAESGVDAALIRAVIHAESAFNPLALSHKGAQGLMQLMPGTAGDLGVVDAFDIGENIRGGARYLAQMLKFFNGDERLATAAYNAGPGAVQKHGGVPPYAETKLYVERVATLRERYGKAQ</sequence>
<dbReference type="Pfam" id="PF01464">
    <property type="entry name" value="SLT"/>
    <property type="match status" value="1"/>
</dbReference>
<dbReference type="GO" id="GO:0008933">
    <property type="term" value="F:peptidoglycan lytic transglycosylase activity"/>
    <property type="evidence" value="ECO:0007669"/>
    <property type="project" value="InterPro"/>
</dbReference>
<gene>
    <name evidence="6" type="ORF">DI564_16220</name>
</gene>
<comment type="similarity">
    <text evidence="1">Belongs to the transglycosylase Slt family.</text>
</comment>
<dbReference type="InterPro" id="IPR000189">
    <property type="entry name" value="Transglyc_AS"/>
</dbReference>
<dbReference type="InterPro" id="IPR025392">
    <property type="entry name" value="DUF4124"/>
</dbReference>
<evidence type="ECO:0000313" key="7">
    <source>
        <dbReference type="Proteomes" id="UP000249046"/>
    </source>
</evidence>
<dbReference type="AlphaFoldDB" id="A0A2W5K498"/>
<feature type="signal peptide" evidence="3">
    <location>
        <begin position="1"/>
        <end position="25"/>
    </location>
</feature>
<dbReference type="CDD" id="cd00254">
    <property type="entry name" value="LT-like"/>
    <property type="match status" value="1"/>
</dbReference>
<organism evidence="6 7">
    <name type="scientific">Rhodanobacter denitrificans</name>
    <dbReference type="NCBI Taxonomy" id="666685"/>
    <lineage>
        <taxon>Bacteria</taxon>
        <taxon>Pseudomonadati</taxon>
        <taxon>Pseudomonadota</taxon>
        <taxon>Gammaproteobacteria</taxon>
        <taxon>Lysobacterales</taxon>
        <taxon>Rhodanobacteraceae</taxon>
        <taxon>Rhodanobacter</taxon>
    </lineage>
</organism>
<accession>A0A2W5K498</accession>
<evidence type="ECO:0000313" key="6">
    <source>
        <dbReference type="EMBL" id="PZQ10208.1"/>
    </source>
</evidence>
<evidence type="ECO:0000259" key="5">
    <source>
        <dbReference type="Pfam" id="PF13511"/>
    </source>
</evidence>
<proteinExistence type="inferred from homology"/>
<feature type="region of interest" description="Disordered" evidence="2">
    <location>
        <begin position="80"/>
        <end position="114"/>
    </location>
</feature>
<dbReference type="Gene3D" id="1.10.530.10">
    <property type="match status" value="1"/>
</dbReference>
<dbReference type="Pfam" id="PF13511">
    <property type="entry name" value="DUF4124"/>
    <property type="match status" value="1"/>
</dbReference>
<dbReference type="GO" id="GO:0000270">
    <property type="term" value="P:peptidoglycan metabolic process"/>
    <property type="evidence" value="ECO:0007669"/>
    <property type="project" value="InterPro"/>
</dbReference>
<feature type="domain" description="DUF4124" evidence="5">
    <location>
        <begin position="16"/>
        <end position="66"/>
    </location>
</feature>
<evidence type="ECO:0000256" key="1">
    <source>
        <dbReference type="ARBA" id="ARBA00007734"/>
    </source>
</evidence>
<feature type="domain" description="Transglycosylase SLT" evidence="4">
    <location>
        <begin position="181"/>
        <end position="278"/>
    </location>
</feature>
<dbReference type="PANTHER" id="PTHR37423">
    <property type="entry name" value="SOLUBLE LYTIC MUREIN TRANSGLYCOSYLASE-RELATED"/>
    <property type="match status" value="1"/>
</dbReference>
<evidence type="ECO:0000256" key="2">
    <source>
        <dbReference type="SAM" id="MobiDB-lite"/>
    </source>
</evidence>
<evidence type="ECO:0000259" key="4">
    <source>
        <dbReference type="Pfam" id="PF01464"/>
    </source>
</evidence>